<dbReference type="RefSeq" id="XP_027100922.2">
    <property type="nucleotide sequence ID" value="XM_027245121.2"/>
</dbReference>
<dbReference type="PANTHER" id="PTHR35046">
    <property type="entry name" value="ZINC KNUCKLE (CCHC-TYPE) FAMILY PROTEIN"/>
    <property type="match status" value="1"/>
</dbReference>
<feature type="region of interest" description="Disordered" evidence="2">
    <location>
        <begin position="42"/>
        <end position="81"/>
    </location>
</feature>
<feature type="region of interest" description="Disordered" evidence="2">
    <location>
        <begin position="262"/>
        <end position="312"/>
    </location>
</feature>
<dbReference type="InterPro" id="IPR036875">
    <property type="entry name" value="Znf_CCHC_sf"/>
</dbReference>
<dbReference type="PANTHER" id="PTHR35046:SF9">
    <property type="entry name" value="RNA-DIRECTED DNA POLYMERASE"/>
    <property type="match status" value="1"/>
</dbReference>
<feature type="compositionally biased region" description="Polar residues" evidence="2">
    <location>
        <begin position="263"/>
        <end position="272"/>
    </location>
</feature>
<feature type="compositionally biased region" description="Basic and acidic residues" evidence="2">
    <location>
        <begin position="295"/>
        <end position="309"/>
    </location>
</feature>
<reference evidence="4" key="1">
    <citation type="journal article" date="2025" name="Foods">
        <title>Unveiling the Microbial Signatures of Arabica Coffee Cherries: Insights into Ripeness Specific Diversity, Functional Traits, and Implications for Quality and Safety.</title>
        <authorList>
            <consortium name="RefSeq"/>
            <person name="Tenea G.N."/>
            <person name="Cifuentes V."/>
            <person name="Reyes P."/>
            <person name="Cevallos-Vallejos M."/>
        </authorList>
    </citation>
    <scope>NUCLEOTIDE SEQUENCE [LARGE SCALE GENOMIC DNA]</scope>
</reference>
<evidence type="ECO:0000313" key="5">
    <source>
        <dbReference type="RefSeq" id="XP_027100922.2"/>
    </source>
</evidence>
<name>A0A6P6VG59_COFAR</name>
<reference evidence="5" key="2">
    <citation type="submission" date="2025-08" db="UniProtKB">
        <authorList>
            <consortium name="RefSeq"/>
        </authorList>
    </citation>
    <scope>IDENTIFICATION</scope>
    <source>
        <tissue evidence="5">Leaves</tissue>
    </source>
</reference>
<feature type="compositionally biased region" description="Basic and acidic residues" evidence="2">
    <location>
        <begin position="273"/>
        <end position="286"/>
    </location>
</feature>
<protein>
    <recommendedName>
        <fullName evidence="3">CCHC-type domain-containing protein</fullName>
    </recommendedName>
</protein>
<dbReference type="Pfam" id="PF00098">
    <property type="entry name" value="zf-CCHC"/>
    <property type="match status" value="1"/>
</dbReference>
<dbReference type="GeneID" id="113720161"/>
<evidence type="ECO:0000313" key="4">
    <source>
        <dbReference type="Proteomes" id="UP001652660"/>
    </source>
</evidence>
<dbReference type="SUPFAM" id="SSF57756">
    <property type="entry name" value="Retrovirus zinc finger-like domains"/>
    <property type="match status" value="1"/>
</dbReference>
<keyword evidence="1" id="KW-0863">Zinc-finger</keyword>
<organism evidence="4 5">
    <name type="scientific">Coffea arabica</name>
    <name type="common">Arabian coffee</name>
    <dbReference type="NCBI Taxonomy" id="13443"/>
    <lineage>
        <taxon>Eukaryota</taxon>
        <taxon>Viridiplantae</taxon>
        <taxon>Streptophyta</taxon>
        <taxon>Embryophyta</taxon>
        <taxon>Tracheophyta</taxon>
        <taxon>Spermatophyta</taxon>
        <taxon>Magnoliopsida</taxon>
        <taxon>eudicotyledons</taxon>
        <taxon>Gunneridae</taxon>
        <taxon>Pentapetalae</taxon>
        <taxon>asterids</taxon>
        <taxon>lamiids</taxon>
        <taxon>Gentianales</taxon>
        <taxon>Rubiaceae</taxon>
        <taxon>Ixoroideae</taxon>
        <taxon>Gardenieae complex</taxon>
        <taxon>Bertiereae - Coffeeae clade</taxon>
        <taxon>Coffeeae</taxon>
        <taxon>Coffea</taxon>
    </lineage>
</organism>
<sequence>MSNGEESCIADSKLAIEAMMSEFQYKMRLEFDSLHERMDHLENSQNRSGTSQGRSNRAENGASNDEYEEDEGHLRAVQNNNKRSDDQIKGIKLKIPSIRGKSDPKAYLEWERKIEMIFECNSYTNKQKVKLAAVEFIDYASVWWNQLHLSCRRNCERAVENWEELQGLMWKRFVPNYYHRDLHNRLQTLTQGTMFVEVYYKEMKMAMMRADVQEDLEPTMSSFLNGLRPEIVKIVQLQHYLNMIELLDKALKVEMRLKKRGNTHLNSNSQARSWHDPPSKCEDKYVEPSQPPKSRPMETKPPTKIEAEVGTRTSKLQSGDAKCFKCQGFGHIASQCSNQRTMLILLDREVVSDNKDDCEGILPLVEESDNLEEELPSEGNVGVLVVRKMHAAQALKDEDVQQDKLFYTHYHIKDKLCSLIIDGDSCTNVASLYMVEKLVLSTTKHPKRYRLQWLNKDGGEQVYWQVKVPFCIGKYEDEMVCDVVPMQASHLILCRPWQYNKAVHFDGCLNKYSFMHYNRKVTLVPLTPRQIQEDQVRLHEEYESECELRKKEKSETVCDDERKALVSSCDDPISF</sequence>
<dbReference type="SMART" id="SM00343">
    <property type="entry name" value="ZnF_C2HC"/>
    <property type="match status" value="1"/>
</dbReference>
<dbReference type="Pfam" id="PF03732">
    <property type="entry name" value="Retrotrans_gag"/>
    <property type="match status" value="1"/>
</dbReference>
<keyword evidence="4" id="KW-1185">Reference proteome</keyword>
<evidence type="ECO:0000259" key="3">
    <source>
        <dbReference type="PROSITE" id="PS50158"/>
    </source>
</evidence>
<dbReference type="PROSITE" id="PS50158">
    <property type="entry name" value="ZF_CCHC"/>
    <property type="match status" value="1"/>
</dbReference>
<evidence type="ECO:0000256" key="1">
    <source>
        <dbReference type="PROSITE-ProRule" id="PRU00047"/>
    </source>
</evidence>
<proteinExistence type="predicted"/>
<accession>A0A6P6VG59</accession>
<dbReference type="AlphaFoldDB" id="A0A6P6VG59"/>
<dbReference type="OrthoDB" id="1731207at2759"/>
<feature type="domain" description="CCHC-type" evidence="3">
    <location>
        <begin position="322"/>
        <end position="338"/>
    </location>
</feature>
<dbReference type="InterPro" id="IPR005162">
    <property type="entry name" value="Retrotrans_gag_dom"/>
</dbReference>
<keyword evidence="1" id="KW-0479">Metal-binding</keyword>
<dbReference type="CDD" id="cd00303">
    <property type="entry name" value="retropepsin_like"/>
    <property type="match status" value="1"/>
</dbReference>
<dbReference type="GO" id="GO:0003676">
    <property type="term" value="F:nucleic acid binding"/>
    <property type="evidence" value="ECO:0007669"/>
    <property type="project" value="InterPro"/>
</dbReference>
<gene>
    <name evidence="5" type="primary">LOC113720161</name>
</gene>
<evidence type="ECO:0000256" key="2">
    <source>
        <dbReference type="SAM" id="MobiDB-lite"/>
    </source>
</evidence>
<dbReference type="Proteomes" id="UP001652660">
    <property type="component" value="Chromosome 1c"/>
</dbReference>
<keyword evidence="1" id="KW-0862">Zinc</keyword>
<dbReference type="GO" id="GO:0008270">
    <property type="term" value="F:zinc ion binding"/>
    <property type="evidence" value="ECO:0007669"/>
    <property type="project" value="UniProtKB-KW"/>
</dbReference>
<dbReference type="InterPro" id="IPR001878">
    <property type="entry name" value="Znf_CCHC"/>
</dbReference>
<feature type="compositionally biased region" description="Polar residues" evidence="2">
    <location>
        <begin position="43"/>
        <end position="55"/>
    </location>
</feature>